<protein>
    <submittedName>
        <fullName evidence="1">Uncharacterized protein</fullName>
    </submittedName>
</protein>
<keyword evidence="2" id="KW-1185">Reference proteome</keyword>
<name>H6QS26_PUCGT</name>
<dbReference type="GeneID" id="13542834"/>
<dbReference type="VEuPathDB" id="FungiDB:PGTG_21602"/>
<accession>H6QS26</accession>
<evidence type="ECO:0000313" key="1">
    <source>
        <dbReference type="EMBL" id="EHS63472.1"/>
    </source>
</evidence>
<gene>
    <name evidence="1" type="ORF">PGTG_21602</name>
</gene>
<sequence length="94" mass="9860">MAIQPWLDTVPRLSAIGPLGIQIVHHGVSIGATLINLKGVDPKLEPAELPSGVSLEKALLTSVLTLLSYPTACVPGPQTNVSYILFTFIDGVPS</sequence>
<dbReference type="Proteomes" id="UP000008783">
    <property type="component" value="Unassembled WGS sequence"/>
</dbReference>
<dbReference type="AlphaFoldDB" id="H6QS26"/>
<dbReference type="EMBL" id="DS178288">
    <property type="protein sequence ID" value="EHS63472.1"/>
    <property type="molecule type" value="Genomic_DNA"/>
</dbReference>
<dbReference type="HOGENOM" id="CLU_2387247_0_0_1"/>
<dbReference type="RefSeq" id="XP_003889683.1">
    <property type="nucleotide sequence ID" value="XM_003889634.1"/>
</dbReference>
<dbReference type="KEGG" id="pgr:PGTG_21602"/>
<dbReference type="InParanoid" id="H6QS26"/>
<proteinExistence type="predicted"/>
<organism evidence="1 2">
    <name type="scientific">Puccinia graminis f. sp. tritici (strain CRL 75-36-700-3 / race SCCL)</name>
    <name type="common">Black stem rust fungus</name>
    <dbReference type="NCBI Taxonomy" id="418459"/>
    <lineage>
        <taxon>Eukaryota</taxon>
        <taxon>Fungi</taxon>
        <taxon>Dikarya</taxon>
        <taxon>Basidiomycota</taxon>
        <taxon>Pucciniomycotina</taxon>
        <taxon>Pucciniomycetes</taxon>
        <taxon>Pucciniales</taxon>
        <taxon>Pucciniaceae</taxon>
        <taxon>Puccinia</taxon>
    </lineage>
</organism>
<reference evidence="2" key="1">
    <citation type="journal article" date="2011" name="Proc. Natl. Acad. Sci. U.S.A.">
        <title>Obligate biotrophy features unraveled by the genomic analysis of rust fungi.</title>
        <authorList>
            <person name="Duplessis S."/>
            <person name="Cuomo C.A."/>
            <person name="Lin Y.-C."/>
            <person name="Aerts A."/>
            <person name="Tisserant E."/>
            <person name="Veneault-Fourrey C."/>
            <person name="Joly D.L."/>
            <person name="Hacquard S."/>
            <person name="Amselem J."/>
            <person name="Cantarel B.L."/>
            <person name="Chiu R."/>
            <person name="Coutinho P.M."/>
            <person name="Feau N."/>
            <person name="Field M."/>
            <person name="Frey P."/>
            <person name="Gelhaye E."/>
            <person name="Goldberg J."/>
            <person name="Grabherr M.G."/>
            <person name="Kodira C.D."/>
            <person name="Kohler A."/>
            <person name="Kuees U."/>
            <person name="Lindquist E.A."/>
            <person name="Lucas S.M."/>
            <person name="Mago R."/>
            <person name="Mauceli E."/>
            <person name="Morin E."/>
            <person name="Murat C."/>
            <person name="Pangilinan J.L."/>
            <person name="Park R."/>
            <person name="Pearson M."/>
            <person name="Quesneville H."/>
            <person name="Rouhier N."/>
            <person name="Sakthikumar S."/>
            <person name="Salamov A.A."/>
            <person name="Schmutz J."/>
            <person name="Selles B."/>
            <person name="Shapiro H."/>
            <person name="Tanguay P."/>
            <person name="Tuskan G.A."/>
            <person name="Henrissat B."/>
            <person name="Van de Peer Y."/>
            <person name="Rouze P."/>
            <person name="Ellis J.G."/>
            <person name="Dodds P.N."/>
            <person name="Schein J.E."/>
            <person name="Zhong S."/>
            <person name="Hamelin R.C."/>
            <person name="Grigoriev I.V."/>
            <person name="Szabo L.J."/>
            <person name="Martin F."/>
        </authorList>
    </citation>
    <scope>NUCLEOTIDE SEQUENCE [LARGE SCALE GENOMIC DNA]</scope>
    <source>
        <strain evidence="2">CRL 75-36-700-3 / race SCCL</strain>
    </source>
</reference>
<evidence type="ECO:0000313" key="2">
    <source>
        <dbReference type="Proteomes" id="UP000008783"/>
    </source>
</evidence>